<accession>A0A9N9ICL3</accession>
<proteinExistence type="predicted"/>
<dbReference type="PANTHER" id="PTHR35871">
    <property type="entry name" value="EXPRESSED PROTEIN"/>
    <property type="match status" value="1"/>
</dbReference>
<feature type="non-terminal residue" evidence="1">
    <location>
        <position position="254"/>
    </location>
</feature>
<dbReference type="SUPFAM" id="SSF69349">
    <property type="entry name" value="Phage fibre proteins"/>
    <property type="match status" value="1"/>
</dbReference>
<dbReference type="EMBL" id="CAJVQA010014478">
    <property type="protein sequence ID" value="CAG8731255.1"/>
    <property type="molecule type" value="Genomic_DNA"/>
</dbReference>
<keyword evidence="2" id="KW-1185">Reference proteome</keyword>
<organism evidence="1 2">
    <name type="scientific">Cetraspora pellucida</name>
    <dbReference type="NCBI Taxonomy" id="1433469"/>
    <lineage>
        <taxon>Eukaryota</taxon>
        <taxon>Fungi</taxon>
        <taxon>Fungi incertae sedis</taxon>
        <taxon>Mucoromycota</taxon>
        <taxon>Glomeromycotina</taxon>
        <taxon>Glomeromycetes</taxon>
        <taxon>Diversisporales</taxon>
        <taxon>Gigasporaceae</taxon>
        <taxon>Cetraspora</taxon>
    </lineage>
</organism>
<dbReference type="Proteomes" id="UP000789759">
    <property type="component" value="Unassembled WGS sequence"/>
</dbReference>
<evidence type="ECO:0000313" key="1">
    <source>
        <dbReference type="EMBL" id="CAG8731255.1"/>
    </source>
</evidence>
<reference evidence="1" key="1">
    <citation type="submission" date="2021-06" db="EMBL/GenBank/DDBJ databases">
        <authorList>
            <person name="Kallberg Y."/>
            <person name="Tangrot J."/>
            <person name="Rosling A."/>
        </authorList>
    </citation>
    <scope>NUCLEOTIDE SEQUENCE</scope>
    <source>
        <strain evidence="1">FL966</strain>
    </source>
</reference>
<comment type="caution">
    <text evidence="1">The sequence shown here is derived from an EMBL/GenBank/DDBJ whole genome shotgun (WGS) entry which is preliminary data.</text>
</comment>
<dbReference type="PANTHER" id="PTHR35871:SF1">
    <property type="entry name" value="CXC1-LIKE CYSTEINE CLUSTER ASSOCIATED WITH KDZ TRANSPOSASES DOMAIN-CONTAINING PROTEIN"/>
    <property type="match status" value="1"/>
</dbReference>
<dbReference type="OrthoDB" id="6511194at2759"/>
<sequence>QKEEKVEGNVEENIWMNVEEDIEVNIEGDVKANVKEDVKANVEKDAEMNVEVNVVINAEEDVEVNVVINAEKNVEMNVEKKAEYRKEEASKESTYKTYIKPKPYISRRIQSLAKYYLYHSSFPLSQHVDMTNSEVNDVDSSKFQEYVNDIILPEHIGETKKTISLQTAERKNALEHSHRSMLLSNARKNQEGFWTVNNLLEQIRDKVIPIFETKFPNIMAVFAFDNSTNHKAYAENTLIAARMNLKPGENQPKM</sequence>
<name>A0A9N9ICL3_9GLOM</name>
<gene>
    <name evidence="1" type="ORF">CPELLU_LOCUS13502</name>
</gene>
<evidence type="ECO:0000313" key="2">
    <source>
        <dbReference type="Proteomes" id="UP000789759"/>
    </source>
</evidence>
<dbReference type="AlphaFoldDB" id="A0A9N9ICL3"/>
<protein>
    <submittedName>
        <fullName evidence="1">6093_t:CDS:1</fullName>
    </submittedName>
</protein>